<dbReference type="AlphaFoldDB" id="A0A1Y2K3T3"/>
<gene>
    <name evidence="1" type="ORF">MAIT1_04799</name>
</gene>
<protein>
    <submittedName>
        <fullName evidence="1">Uncharacterized protein</fullName>
    </submittedName>
</protein>
<evidence type="ECO:0000313" key="2">
    <source>
        <dbReference type="Proteomes" id="UP000194003"/>
    </source>
</evidence>
<accession>A0A1Y2K3T3</accession>
<keyword evidence="2" id="KW-1185">Reference proteome</keyword>
<name>A0A1Y2K3T3_9PROT</name>
<organism evidence="1 2">
    <name type="scientific">Magnetofaba australis IT-1</name>
    <dbReference type="NCBI Taxonomy" id="1434232"/>
    <lineage>
        <taxon>Bacteria</taxon>
        <taxon>Pseudomonadati</taxon>
        <taxon>Pseudomonadota</taxon>
        <taxon>Magnetococcia</taxon>
        <taxon>Magnetococcales</taxon>
        <taxon>Magnetococcaceae</taxon>
        <taxon>Magnetofaba</taxon>
    </lineage>
</organism>
<proteinExistence type="predicted"/>
<comment type="caution">
    <text evidence="1">The sequence shown here is derived from an EMBL/GenBank/DDBJ whole genome shotgun (WGS) entry which is preliminary data.</text>
</comment>
<reference evidence="1 2" key="1">
    <citation type="journal article" date="2016" name="BMC Genomics">
        <title>Combined genomic and structural analyses of a cultured magnetotactic bacterium reveals its niche adaptation to a dynamic environment.</title>
        <authorList>
            <person name="Araujo A.C."/>
            <person name="Morillo V."/>
            <person name="Cypriano J."/>
            <person name="Teixeira L.C."/>
            <person name="Leao P."/>
            <person name="Lyra S."/>
            <person name="Almeida L.G."/>
            <person name="Bazylinski D.A."/>
            <person name="Vasconcellos A.T."/>
            <person name="Abreu F."/>
            <person name="Lins U."/>
        </authorList>
    </citation>
    <scope>NUCLEOTIDE SEQUENCE [LARGE SCALE GENOMIC DNA]</scope>
    <source>
        <strain evidence="1 2">IT-1</strain>
    </source>
</reference>
<sequence>MKGVKVEVKAERDIDETVQSAVRKIFEEMNPLMRSEAFPRQASMVVIFRPDRYYPKGKVINLSLTVPNHCDLRSRSAKERLIRDKYLAQWGLLEEA</sequence>
<evidence type="ECO:0000313" key="1">
    <source>
        <dbReference type="EMBL" id="OSM02599.1"/>
    </source>
</evidence>
<dbReference type="EMBL" id="LVJN01000020">
    <property type="protein sequence ID" value="OSM02599.1"/>
    <property type="molecule type" value="Genomic_DNA"/>
</dbReference>
<dbReference type="Proteomes" id="UP000194003">
    <property type="component" value="Unassembled WGS sequence"/>
</dbReference>